<dbReference type="Proteomes" id="UP001432027">
    <property type="component" value="Unassembled WGS sequence"/>
</dbReference>
<keyword evidence="2" id="KW-1185">Reference proteome</keyword>
<comment type="caution">
    <text evidence="1">The sequence shown here is derived from an EMBL/GenBank/DDBJ whole genome shotgun (WGS) entry which is preliminary data.</text>
</comment>
<dbReference type="EMBL" id="BTSX01000004">
    <property type="protein sequence ID" value="GMS97008.1"/>
    <property type="molecule type" value="Genomic_DNA"/>
</dbReference>
<reference evidence="1" key="1">
    <citation type="submission" date="2023-10" db="EMBL/GenBank/DDBJ databases">
        <title>Genome assembly of Pristionchus species.</title>
        <authorList>
            <person name="Yoshida K."/>
            <person name="Sommer R.J."/>
        </authorList>
    </citation>
    <scope>NUCLEOTIDE SEQUENCE</scope>
    <source>
        <strain evidence="1">RS0144</strain>
    </source>
</reference>
<organism evidence="1 2">
    <name type="scientific">Pristionchus entomophagus</name>
    <dbReference type="NCBI Taxonomy" id="358040"/>
    <lineage>
        <taxon>Eukaryota</taxon>
        <taxon>Metazoa</taxon>
        <taxon>Ecdysozoa</taxon>
        <taxon>Nematoda</taxon>
        <taxon>Chromadorea</taxon>
        <taxon>Rhabditida</taxon>
        <taxon>Rhabditina</taxon>
        <taxon>Diplogasteromorpha</taxon>
        <taxon>Diplogasteroidea</taxon>
        <taxon>Neodiplogasteridae</taxon>
        <taxon>Pristionchus</taxon>
    </lineage>
</organism>
<gene>
    <name evidence="1" type="ORF">PENTCL1PPCAC_19183</name>
</gene>
<protein>
    <submittedName>
        <fullName evidence="1">Uncharacterized protein</fullName>
    </submittedName>
</protein>
<accession>A0AAV5TSK0</accession>
<feature type="non-terminal residue" evidence="1">
    <location>
        <position position="170"/>
    </location>
</feature>
<evidence type="ECO:0000313" key="2">
    <source>
        <dbReference type="Proteomes" id="UP001432027"/>
    </source>
</evidence>
<name>A0AAV5TSK0_9BILA</name>
<evidence type="ECO:0000313" key="1">
    <source>
        <dbReference type="EMBL" id="GMS97008.1"/>
    </source>
</evidence>
<sequence>GRVEEVEERVGLHRLGQELAGVGSLLLLLLDDLQGDIHGSDPLNLVASGLGDCGSVVFERLLTIRLHLELVLLREHGVLEVGVLGEVEEDGETLGLDLDGGGDVGQELEDGLVALLDALVDVLSGLEDVEPELGNALLALKSLALLVQLLDLLLGSAVDEGTVGLLGGGL</sequence>
<proteinExistence type="predicted"/>
<feature type="non-terminal residue" evidence="1">
    <location>
        <position position="1"/>
    </location>
</feature>
<dbReference type="AlphaFoldDB" id="A0AAV5TSK0"/>